<dbReference type="InterPro" id="IPR037079">
    <property type="entry name" value="AF2212/PG0164-like_sf"/>
</dbReference>
<sequence>MSPTRSSAPGTTLSGRAAVRAVGERLIIPLPPEISDQLPSRGQVAAHAVLNGHEIRTVIEPDGRRGHWLRIDETLQQALDLVDGTDIDLALTPTKEWPEPEVPQDLGAALEDADDLEATWASITPMARWEWVRWVGATRSPDTRARRVEVSIDKLRGGKRRPCCFDLSSCTDPELARSGKLIAPEAGQA</sequence>
<evidence type="ECO:0000313" key="1">
    <source>
        <dbReference type="EMBL" id="HJG90101.1"/>
    </source>
</evidence>
<dbReference type="EMBL" id="DYUE01000004">
    <property type="protein sequence ID" value="HJG90101.1"/>
    <property type="molecule type" value="Genomic_DNA"/>
</dbReference>
<dbReference type="SUPFAM" id="SSF141694">
    <property type="entry name" value="AF2212/PG0164-like"/>
    <property type="match status" value="1"/>
</dbReference>
<dbReference type="AlphaFoldDB" id="A0A921MU01"/>
<dbReference type="Pfam" id="PF13376">
    <property type="entry name" value="OmdA"/>
    <property type="match status" value="1"/>
</dbReference>
<organism evidence="1 2">
    <name type="scientific">Brachybacterium massiliense</name>
    <dbReference type="NCBI Taxonomy" id="1755098"/>
    <lineage>
        <taxon>Bacteria</taxon>
        <taxon>Bacillati</taxon>
        <taxon>Actinomycetota</taxon>
        <taxon>Actinomycetes</taxon>
        <taxon>Micrococcales</taxon>
        <taxon>Dermabacteraceae</taxon>
        <taxon>Brachybacterium</taxon>
    </lineage>
</organism>
<evidence type="ECO:0000313" key="2">
    <source>
        <dbReference type="Proteomes" id="UP000742460"/>
    </source>
</evidence>
<reference evidence="1" key="1">
    <citation type="journal article" date="2021" name="PeerJ">
        <title>Extensive microbial diversity within the chicken gut microbiome revealed by metagenomics and culture.</title>
        <authorList>
            <person name="Gilroy R."/>
            <person name="Ravi A."/>
            <person name="Getino M."/>
            <person name="Pursley I."/>
            <person name="Horton D.L."/>
            <person name="Alikhan N.F."/>
            <person name="Baker D."/>
            <person name="Gharbi K."/>
            <person name="Hall N."/>
            <person name="Watson M."/>
            <person name="Adriaenssens E.M."/>
            <person name="Foster-Nyarko E."/>
            <person name="Jarju S."/>
            <person name="Secka A."/>
            <person name="Antonio M."/>
            <person name="Oren A."/>
            <person name="Chaudhuri R.R."/>
            <person name="La Ragione R."/>
            <person name="Hildebrand F."/>
            <person name="Pallen M.J."/>
        </authorList>
    </citation>
    <scope>NUCLEOTIDE SEQUENCE</scope>
    <source>
        <strain evidence="1">ChiGjej5B5-22894</strain>
    </source>
</reference>
<dbReference type="Gene3D" id="2.40.30.100">
    <property type="entry name" value="AF2212/PG0164-like"/>
    <property type="match status" value="1"/>
</dbReference>
<accession>A0A921MU01</accession>
<dbReference type="Pfam" id="PF08922">
    <property type="entry name" value="DUF1905"/>
    <property type="match status" value="1"/>
</dbReference>
<dbReference type="Proteomes" id="UP000742460">
    <property type="component" value="Unassembled WGS sequence"/>
</dbReference>
<comment type="caution">
    <text evidence="1">The sequence shown here is derived from an EMBL/GenBank/DDBJ whole genome shotgun (WGS) entry which is preliminary data.</text>
</comment>
<reference evidence="1" key="2">
    <citation type="submission" date="2021-09" db="EMBL/GenBank/DDBJ databases">
        <authorList>
            <person name="Gilroy R."/>
        </authorList>
    </citation>
    <scope>NUCLEOTIDE SEQUENCE</scope>
    <source>
        <strain evidence="1">ChiGjej5B5-22894</strain>
    </source>
</reference>
<gene>
    <name evidence="1" type="ORF">K8V81_00110</name>
</gene>
<name>A0A921MU01_9MICO</name>
<proteinExistence type="predicted"/>
<dbReference type="InterPro" id="IPR015018">
    <property type="entry name" value="DUF1905"/>
</dbReference>
<protein>
    <submittedName>
        <fullName evidence="1">YdeI/OmpD-associated family protein</fullName>
    </submittedName>
</protein>